<feature type="compositionally biased region" description="Polar residues" evidence="1">
    <location>
        <begin position="76"/>
        <end position="95"/>
    </location>
</feature>
<feature type="region of interest" description="Disordered" evidence="1">
    <location>
        <begin position="58"/>
        <end position="104"/>
    </location>
</feature>
<sequence length="278" mass="30026">MCVAPTIAAPTSRGVALAERGQLYARETTTVCGVSIRLTANCAGRKNPVHLGKRALLERSGSDSEHSSSHESQDSKGNSQGSSFKPGSSQGASSDSENEFAKEETECDHAVELQLLKFSAESNGFCDAMKELAELTGVSLEKYLEDLKGMINQQTNFYPIPKSWNQQKNAATMKFRTGGGTSQAPLLPHDHDKQIIWGYLKQYVNSGPVKAMAPTLASKLDTEMHKIVTDAEAAAKKKQPAKAKEATDAAAKFKPAVHSMATVWTQYIAYIDRLAAST</sequence>
<protein>
    <submittedName>
        <fullName evidence="2">Uncharacterized protein</fullName>
    </submittedName>
</protein>
<reference evidence="2" key="1">
    <citation type="journal article" date="2019" name="Environ. Microbiol.">
        <title>Fungal ecological strategies reflected in gene transcription - a case study of two litter decomposers.</title>
        <authorList>
            <person name="Barbi F."/>
            <person name="Kohler A."/>
            <person name="Barry K."/>
            <person name="Baskaran P."/>
            <person name="Daum C."/>
            <person name="Fauchery L."/>
            <person name="Ihrmark K."/>
            <person name="Kuo A."/>
            <person name="LaButti K."/>
            <person name="Lipzen A."/>
            <person name="Morin E."/>
            <person name="Grigoriev I.V."/>
            <person name="Henrissat B."/>
            <person name="Lindahl B."/>
            <person name="Martin F."/>
        </authorList>
    </citation>
    <scope>NUCLEOTIDE SEQUENCE</scope>
    <source>
        <strain evidence="2">JB14</strain>
    </source>
</reference>
<evidence type="ECO:0000313" key="2">
    <source>
        <dbReference type="EMBL" id="KAE9393060.1"/>
    </source>
</evidence>
<organism evidence="2 3">
    <name type="scientific">Gymnopus androsaceus JB14</name>
    <dbReference type="NCBI Taxonomy" id="1447944"/>
    <lineage>
        <taxon>Eukaryota</taxon>
        <taxon>Fungi</taxon>
        <taxon>Dikarya</taxon>
        <taxon>Basidiomycota</taxon>
        <taxon>Agaricomycotina</taxon>
        <taxon>Agaricomycetes</taxon>
        <taxon>Agaricomycetidae</taxon>
        <taxon>Agaricales</taxon>
        <taxon>Marasmiineae</taxon>
        <taxon>Omphalotaceae</taxon>
        <taxon>Gymnopus</taxon>
    </lineage>
</organism>
<accession>A0A6A4H5R8</accession>
<name>A0A6A4H5R8_9AGAR</name>
<gene>
    <name evidence="2" type="ORF">BT96DRAFT_924258</name>
</gene>
<dbReference type="Proteomes" id="UP000799118">
    <property type="component" value="Unassembled WGS sequence"/>
</dbReference>
<proteinExistence type="predicted"/>
<dbReference type="AlphaFoldDB" id="A0A6A4H5R8"/>
<evidence type="ECO:0000313" key="3">
    <source>
        <dbReference type="Proteomes" id="UP000799118"/>
    </source>
</evidence>
<dbReference type="EMBL" id="ML769581">
    <property type="protein sequence ID" value="KAE9393060.1"/>
    <property type="molecule type" value="Genomic_DNA"/>
</dbReference>
<keyword evidence="3" id="KW-1185">Reference proteome</keyword>
<evidence type="ECO:0000256" key="1">
    <source>
        <dbReference type="SAM" id="MobiDB-lite"/>
    </source>
</evidence>
<feature type="compositionally biased region" description="Basic and acidic residues" evidence="1">
    <location>
        <begin position="58"/>
        <end position="74"/>
    </location>
</feature>
<dbReference type="OrthoDB" id="3052881at2759"/>